<dbReference type="InterPro" id="IPR013325">
    <property type="entry name" value="RNA_pol_sigma_r2"/>
</dbReference>
<protein>
    <recommendedName>
        <fullName evidence="9">RNA polymerase ECF-type sigma factor</fullName>
    </recommendedName>
</protein>
<dbReference type="Pfam" id="PF04542">
    <property type="entry name" value="Sigma70_r2"/>
    <property type="match status" value="1"/>
</dbReference>
<dbReference type="PANTHER" id="PTHR43133">
    <property type="entry name" value="RNA POLYMERASE ECF-TYPE SIGMA FACTO"/>
    <property type="match status" value="1"/>
</dbReference>
<dbReference type="InterPro" id="IPR039425">
    <property type="entry name" value="RNA_pol_sigma-70-like"/>
</dbReference>
<accession>A0A953LGW5</accession>
<evidence type="ECO:0000256" key="3">
    <source>
        <dbReference type="ARBA" id="ARBA00023082"/>
    </source>
</evidence>
<proteinExistence type="inferred from homology"/>
<dbReference type="Pfam" id="PF08281">
    <property type="entry name" value="Sigma70_r4_2"/>
    <property type="match status" value="1"/>
</dbReference>
<dbReference type="GO" id="GO:0003677">
    <property type="term" value="F:DNA binding"/>
    <property type="evidence" value="ECO:0007669"/>
    <property type="project" value="InterPro"/>
</dbReference>
<feature type="domain" description="RNA polymerase sigma-70 region 2" evidence="5">
    <location>
        <begin position="27"/>
        <end position="93"/>
    </location>
</feature>
<evidence type="ECO:0008006" key="9">
    <source>
        <dbReference type="Google" id="ProtNLM"/>
    </source>
</evidence>
<sequence>MEGGKGVAEQEWIRRAQGGDAEAFAALVRLHQDGVYGFCLRMTGRREDALDLTSEAFLRAYRSLAGFDVTQPFRPWLLRIAANLCRDHLRARQQRPAPVEDAVLADLPDPAPPPPGQVLAAHDRAAVRQAVAELPEPYRTAVTLHYFNHLSYQEISEVLNIPVGTVGTHLHRAKRLLRKRLVEQEVAT</sequence>
<dbReference type="SUPFAM" id="SSF88946">
    <property type="entry name" value="Sigma2 domain of RNA polymerase sigma factors"/>
    <property type="match status" value="1"/>
</dbReference>
<comment type="caution">
    <text evidence="7">The sequence shown here is derived from an EMBL/GenBank/DDBJ whole genome shotgun (WGS) entry which is preliminary data.</text>
</comment>
<gene>
    <name evidence="7" type="ORF">CWE10_10650</name>
</gene>
<evidence type="ECO:0000256" key="4">
    <source>
        <dbReference type="ARBA" id="ARBA00023163"/>
    </source>
</evidence>
<dbReference type="InterPro" id="IPR014284">
    <property type="entry name" value="RNA_pol_sigma-70_dom"/>
</dbReference>
<evidence type="ECO:0000313" key="7">
    <source>
        <dbReference type="EMBL" id="MBY6276653.1"/>
    </source>
</evidence>
<feature type="domain" description="RNA polymerase sigma factor 70 region 4 type 2" evidence="6">
    <location>
        <begin position="125"/>
        <end position="177"/>
    </location>
</feature>
<evidence type="ECO:0000256" key="1">
    <source>
        <dbReference type="ARBA" id="ARBA00010641"/>
    </source>
</evidence>
<dbReference type="GO" id="GO:0006352">
    <property type="term" value="P:DNA-templated transcription initiation"/>
    <property type="evidence" value="ECO:0007669"/>
    <property type="project" value="InterPro"/>
</dbReference>
<dbReference type="NCBIfam" id="TIGR02937">
    <property type="entry name" value="sigma70-ECF"/>
    <property type="match status" value="1"/>
</dbReference>
<dbReference type="Proteomes" id="UP000732377">
    <property type="component" value="Unassembled WGS sequence"/>
</dbReference>
<dbReference type="AlphaFoldDB" id="A0A953LGW5"/>
<dbReference type="InterPro" id="IPR013249">
    <property type="entry name" value="RNA_pol_sigma70_r4_t2"/>
</dbReference>
<dbReference type="EMBL" id="PIUK01000097">
    <property type="protein sequence ID" value="MBY6276653.1"/>
    <property type="molecule type" value="Genomic_DNA"/>
</dbReference>
<evidence type="ECO:0000313" key="8">
    <source>
        <dbReference type="Proteomes" id="UP000732377"/>
    </source>
</evidence>
<dbReference type="CDD" id="cd06171">
    <property type="entry name" value="Sigma70_r4"/>
    <property type="match status" value="1"/>
</dbReference>
<evidence type="ECO:0000256" key="2">
    <source>
        <dbReference type="ARBA" id="ARBA00023015"/>
    </source>
</evidence>
<dbReference type="GO" id="GO:0016987">
    <property type="term" value="F:sigma factor activity"/>
    <property type="evidence" value="ECO:0007669"/>
    <property type="project" value="UniProtKB-KW"/>
</dbReference>
<dbReference type="InterPro" id="IPR013324">
    <property type="entry name" value="RNA_pol_sigma_r3/r4-like"/>
</dbReference>
<keyword evidence="3" id="KW-0731">Sigma factor</keyword>
<keyword evidence="2" id="KW-0805">Transcription regulation</keyword>
<dbReference type="Gene3D" id="1.10.10.10">
    <property type="entry name" value="Winged helix-like DNA-binding domain superfamily/Winged helix DNA-binding domain"/>
    <property type="match status" value="1"/>
</dbReference>
<evidence type="ECO:0000259" key="6">
    <source>
        <dbReference type="Pfam" id="PF08281"/>
    </source>
</evidence>
<reference evidence="7" key="1">
    <citation type="submission" date="2017-11" db="EMBL/GenBank/DDBJ databases">
        <title>Three new genomes from thermophilic consortium.</title>
        <authorList>
            <person name="Quaggio R."/>
            <person name="Amgarten D."/>
            <person name="Setubal J.C."/>
        </authorList>
    </citation>
    <scope>NUCLEOTIDE SEQUENCE</scope>
    <source>
        <strain evidence="7">ZCTH01-B2</strain>
    </source>
</reference>
<organism evidence="7 8">
    <name type="scientific">Symbiobacterium thermophilum</name>
    <dbReference type="NCBI Taxonomy" id="2734"/>
    <lineage>
        <taxon>Bacteria</taxon>
        <taxon>Bacillati</taxon>
        <taxon>Bacillota</taxon>
        <taxon>Clostridia</taxon>
        <taxon>Eubacteriales</taxon>
        <taxon>Symbiobacteriaceae</taxon>
        <taxon>Symbiobacterium</taxon>
    </lineage>
</organism>
<dbReference type="SUPFAM" id="SSF88659">
    <property type="entry name" value="Sigma3 and sigma4 domains of RNA polymerase sigma factors"/>
    <property type="match status" value="1"/>
</dbReference>
<comment type="similarity">
    <text evidence="1">Belongs to the sigma-70 factor family. ECF subfamily.</text>
</comment>
<keyword evidence="4" id="KW-0804">Transcription</keyword>
<dbReference type="Gene3D" id="1.10.1740.10">
    <property type="match status" value="1"/>
</dbReference>
<dbReference type="InterPro" id="IPR036388">
    <property type="entry name" value="WH-like_DNA-bd_sf"/>
</dbReference>
<name>A0A953LGW5_SYMTR</name>
<dbReference type="InterPro" id="IPR007627">
    <property type="entry name" value="RNA_pol_sigma70_r2"/>
</dbReference>
<dbReference type="PANTHER" id="PTHR43133:SF51">
    <property type="entry name" value="RNA POLYMERASE SIGMA FACTOR"/>
    <property type="match status" value="1"/>
</dbReference>
<evidence type="ECO:0000259" key="5">
    <source>
        <dbReference type="Pfam" id="PF04542"/>
    </source>
</evidence>